<evidence type="ECO:0000256" key="7">
    <source>
        <dbReference type="ARBA" id="ARBA00022833"/>
    </source>
</evidence>
<evidence type="ECO:0000313" key="8">
    <source>
        <dbReference type="EMBL" id="GAI33095.1"/>
    </source>
</evidence>
<keyword evidence="7" id="KW-0862">Zinc</keyword>
<comment type="cofactor">
    <cofactor evidence="1">
        <name>Zn(2+)</name>
        <dbReference type="ChEBI" id="CHEBI:29105"/>
    </cofactor>
</comment>
<proteinExistence type="inferred from homology"/>
<comment type="similarity">
    <text evidence="2">Belongs to the endoribonuclease YbeY family.</text>
</comment>
<reference evidence="8" key="1">
    <citation type="journal article" date="2014" name="Front. Microbiol.">
        <title>High frequency of phylogenetically diverse reductive dehalogenase-homologous genes in deep subseafloor sedimentary metagenomes.</title>
        <authorList>
            <person name="Kawai M."/>
            <person name="Futagami T."/>
            <person name="Toyoda A."/>
            <person name="Takaki Y."/>
            <person name="Nishi S."/>
            <person name="Hori S."/>
            <person name="Arai W."/>
            <person name="Tsubouchi T."/>
            <person name="Morono Y."/>
            <person name="Uchiyama I."/>
            <person name="Ito T."/>
            <person name="Fujiyama A."/>
            <person name="Inagaki F."/>
            <person name="Takami H."/>
        </authorList>
    </citation>
    <scope>NUCLEOTIDE SEQUENCE</scope>
    <source>
        <strain evidence="8">Expedition CK06-06</strain>
    </source>
</reference>
<dbReference type="GO" id="GO:0046872">
    <property type="term" value="F:metal ion binding"/>
    <property type="evidence" value="ECO:0007669"/>
    <property type="project" value="UniProtKB-KW"/>
</dbReference>
<keyword evidence="3" id="KW-0540">Nuclease</keyword>
<keyword evidence="4" id="KW-0479">Metal-binding</keyword>
<protein>
    <submittedName>
        <fullName evidence="8">Uncharacterized protein</fullName>
    </submittedName>
</protein>
<dbReference type="SUPFAM" id="SSF55486">
    <property type="entry name" value="Metalloproteases ('zincins'), catalytic domain"/>
    <property type="match status" value="1"/>
</dbReference>
<evidence type="ECO:0000256" key="4">
    <source>
        <dbReference type="ARBA" id="ARBA00022723"/>
    </source>
</evidence>
<evidence type="ECO:0000256" key="6">
    <source>
        <dbReference type="ARBA" id="ARBA00022801"/>
    </source>
</evidence>
<comment type="caution">
    <text evidence="8">The sequence shown here is derived from an EMBL/GenBank/DDBJ whole genome shotgun (WGS) entry which is preliminary data.</text>
</comment>
<dbReference type="Gene3D" id="3.40.390.30">
    <property type="entry name" value="Metalloproteases ('zincins'), catalytic domain"/>
    <property type="match status" value="1"/>
</dbReference>
<dbReference type="InterPro" id="IPR020549">
    <property type="entry name" value="YbeY_CS"/>
</dbReference>
<dbReference type="GO" id="GO:0004519">
    <property type="term" value="F:endonuclease activity"/>
    <property type="evidence" value="ECO:0007669"/>
    <property type="project" value="UniProtKB-KW"/>
</dbReference>
<evidence type="ECO:0000256" key="1">
    <source>
        <dbReference type="ARBA" id="ARBA00001947"/>
    </source>
</evidence>
<dbReference type="PANTHER" id="PTHR46986:SF1">
    <property type="entry name" value="ENDORIBONUCLEASE YBEY, CHLOROPLASTIC"/>
    <property type="match status" value="1"/>
</dbReference>
<dbReference type="HAMAP" id="MF_00009">
    <property type="entry name" value="Endoribonucl_YbeY"/>
    <property type="match status" value="1"/>
</dbReference>
<accession>X1P234</accession>
<dbReference type="NCBIfam" id="TIGR00043">
    <property type="entry name" value="rRNA maturation RNase YbeY"/>
    <property type="match status" value="1"/>
</dbReference>
<organism evidence="8">
    <name type="scientific">marine sediment metagenome</name>
    <dbReference type="NCBI Taxonomy" id="412755"/>
    <lineage>
        <taxon>unclassified sequences</taxon>
        <taxon>metagenomes</taxon>
        <taxon>ecological metagenomes</taxon>
    </lineage>
</organism>
<dbReference type="AlphaFoldDB" id="X1P234"/>
<keyword evidence="5" id="KW-0255">Endonuclease</keyword>
<dbReference type="PANTHER" id="PTHR46986">
    <property type="entry name" value="ENDORIBONUCLEASE YBEY, CHLOROPLASTIC"/>
    <property type="match status" value="1"/>
</dbReference>
<sequence>MIIFSNLMKEKIDTSIFGKLGKEILKEEGVKGSEDINCIFTGNKHIKRLNRKYRGRNAPTDVLTFSFIEGEGSKYRKGMFGDIYISIEMAQDNAKKYGHSFNEEIKLLFVHGMLHLLGYDDESESDREVMRSKEKDYINK</sequence>
<dbReference type="GO" id="GO:0004222">
    <property type="term" value="F:metalloendopeptidase activity"/>
    <property type="evidence" value="ECO:0007669"/>
    <property type="project" value="InterPro"/>
</dbReference>
<dbReference type="Pfam" id="PF02130">
    <property type="entry name" value="YbeY"/>
    <property type="match status" value="1"/>
</dbReference>
<dbReference type="GO" id="GO:0006364">
    <property type="term" value="P:rRNA processing"/>
    <property type="evidence" value="ECO:0007669"/>
    <property type="project" value="InterPro"/>
</dbReference>
<dbReference type="InterPro" id="IPR002036">
    <property type="entry name" value="YbeY"/>
</dbReference>
<keyword evidence="6" id="KW-0378">Hydrolase</keyword>
<evidence type="ECO:0000256" key="3">
    <source>
        <dbReference type="ARBA" id="ARBA00022722"/>
    </source>
</evidence>
<dbReference type="InterPro" id="IPR023091">
    <property type="entry name" value="MetalPrtase_cat_dom_sf_prd"/>
</dbReference>
<gene>
    <name evidence="8" type="ORF">S06H3_49053</name>
</gene>
<evidence type="ECO:0000256" key="5">
    <source>
        <dbReference type="ARBA" id="ARBA00022759"/>
    </source>
</evidence>
<evidence type="ECO:0000256" key="2">
    <source>
        <dbReference type="ARBA" id="ARBA00010875"/>
    </source>
</evidence>
<dbReference type="PROSITE" id="PS01306">
    <property type="entry name" value="UPF0054"/>
    <property type="match status" value="1"/>
</dbReference>
<dbReference type="EMBL" id="BARV01030947">
    <property type="protein sequence ID" value="GAI33095.1"/>
    <property type="molecule type" value="Genomic_DNA"/>
</dbReference>
<name>X1P234_9ZZZZ</name>